<reference evidence="2 3" key="1">
    <citation type="submission" date="2019-02" db="EMBL/GenBank/DDBJ databases">
        <title>Genome sequencing of the rare red list fungi Dentipellis fragilis.</title>
        <authorList>
            <person name="Buettner E."/>
            <person name="Kellner H."/>
        </authorList>
    </citation>
    <scope>NUCLEOTIDE SEQUENCE [LARGE SCALE GENOMIC DNA]</scope>
    <source>
        <strain evidence="2 3">DSM 105465</strain>
    </source>
</reference>
<evidence type="ECO:0000313" key="3">
    <source>
        <dbReference type="Proteomes" id="UP000298327"/>
    </source>
</evidence>
<organism evidence="2 3">
    <name type="scientific">Dentipellis fragilis</name>
    <dbReference type="NCBI Taxonomy" id="205917"/>
    <lineage>
        <taxon>Eukaryota</taxon>
        <taxon>Fungi</taxon>
        <taxon>Dikarya</taxon>
        <taxon>Basidiomycota</taxon>
        <taxon>Agaricomycotina</taxon>
        <taxon>Agaricomycetes</taxon>
        <taxon>Russulales</taxon>
        <taxon>Hericiaceae</taxon>
        <taxon>Dentipellis</taxon>
    </lineage>
</organism>
<proteinExistence type="predicted"/>
<gene>
    <name evidence="2" type="ORF">EVG20_g9662</name>
</gene>
<dbReference type="AlphaFoldDB" id="A0A4Y9XY19"/>
<dbReference type="STRING" id="205917.A0A4Y9XY19"/>
<comment type="caution">
    <text evidence="2">The sequence shown here is derived from an EMBL/GenBank/DDBJ whole genome shotgun (WGS) entry which is preliminary data.</text>
</comment>
<protein>
    <submittedName>
        <fullName evidence="2">Uncharacterized protein</fullName>
    </submittedName>
</protein>
<dbReference type="EMBL" id="SEOQ01001014">
    <property type="protein sequence ID" value="TFY54548.1"/>
    <property type="molecule type" value="Genomic_DNA"/>
</dbReference>
<feature type="compositionally biased region" description="Basic residues" evidence="1">
    <location>
        <begin position="195"/>
        <end position="221"/>
    </location>
</feature>
<feature type="region of interest" description="Disordered" evidence="1">
    <location>
        <begin position="1"/>
        <end position="27"/>
    </location>
</feature>
<evidence type="ECO:0000313" key="2">
    <source>
        <dbReference type="EMBL" id="TFY54548.1"/>
    </source>
</evidence>
<dbReference type="Proteomes" id="UP000298327">
    <property type="component" value="Unassembled WGS sequence"/>
</dbReference>
<keyword evidence="3" id="KW-1185">Reference proteome</keyword>
<evidence type="ECO:0000256" key="1">
    <source>
        <dbReference type="SAM" id="MobiDB-lite"/>
    </source>
</evidence>
<name>A0A4Y9XY19_9AGAM</name>
<sequence length="242" mass="27471">MGGALGGSAMSGFPPDPSQMLSTPEGFGRPPNLAQSYTWFDTMKIQDMDDFLDIMPRMPLVLVPHDVYHEDWIRFMQDVALAWAGKLPTADVGGRSSKRSRMTADLIELWNCSFFQQRGVEVVLYKGRERRSGPGLGTLDADLPGFNEYDDDSSTGSSSQSDDSDLSEDDRYGRGGPYGAYGRTNDAYANELRDSKRRQRERKAEKKRRQKEKKARRRAREKQKTYALYLTCITPRESVPQY</sequence>
<feature type="region of interest" description="Disordered" evidence="1">
    <location>
        <begin position="134"/>
        <end position="227"/>
    </location>
</feature>
<dbReference type="OrthoDB" id="3248421at2759"/>
<accession>A0A4Y9XY19</accession>